<gene>
    <name evidence="1" type="ORF">AB5J50_44680</name>
</gene>
<accession>A0AB39SH05</accession>
<reference evidence="1" key="1">
    <citation type="submission" date="2024-07" db="EMBL/GenBank/DDBJ databases">
        <authorList>
            <person name="Yu S.T."/>
        </authorList>
    </citation>
    <scope>NUCLEOTIDE SEQUENCE</scope>
    <source>
        <strain evidence="1">R35</strain>
    </source>
</reference>
<dbReference type="EMBL" id="CP163440">
    <property type="protein sequence ID" value="XDQ67377.1"/>
    <property type="molecule type" value="Genomic_DNA"/>
</dbReference>
<protein>
    <submittedName>
        <fullName evidence="1">Uncharacterized protein</fullName>
    </submittedName>
</protein>
<dbReference type="AlphaFoldDB" id="A0AB39SH05"/>
<name>A0AB39SH05_9ACTN</name>
<sequence length="171" mass="19577">MARPQSPAPARFRDPRRTKYDFTESILVRCPQCERIAHVQPGPDEERQGTPGVFFAPRRLVCRGCGLSRQTSSQRIALWRSSAGPALDPYFGTPLWLQTETRHGWLWAYNLEHLTFLRQFVAASLRERAPWYDTGKKMTVVARLPVWIKSAKNRDEVLRAVERIRGSVSAG</sequence>
<organism evidence="1">
    <name type="scientific">Streptomyces sp. R35</name>
    <dbReference type="NCBI Taxonomy" id="3238630"/>
    <lineage>
        <taxon>Bacteria</taxon>
        <taxon>Bacillati</taxon>
        <taxon>Actinomycetota</taxon>
        <taxon>Actinomycetes</taxon>
        <taxon>Kitasatosporales</taxon>
        <taxon>Streptomycetaceae</taxon>
        <taxon>Streptomyces</taxon>
    </lineage>
</organism>
<dbReference type="RefSeq" id="WP_369264289.1">
    <property type="nucleotide sequence ID" value="NZ_CP163440.1"/>
</dbReference>
<proteinExistence type="predicted"/>
<evidence type="ECO:0000313" key="1">
    <source>
        <dbReference type="EMBL" id="XDQ67377.1"/>
    </source>
</evidence>